<evidence type="ECO:0000313" key="3">
    <source>
        <dbReference type="Proteomes" id="UP001183420"/>
    </source>
</evidence>
<evidence type="ECO:0000259" key="1">
    <source>
        <dbReference type="Pfam" id="PF00903"/>
    </source>
</evidence>
<dbReference type="InterPro" id="IPR029068">
    <property type="entry name" value="Glyas_Bleomycin-R_OHBP_Dase"/>
</dbReference>
<evidence type="ECO:0000313" key="2">
    <source>
        <dbReference type="EMBL" id="MDT0321844.1"/>
    </source>
</evidence>
<organism evidence="2 3">
    <name type="scientific">Streptomyces millisiae</name>
    <dbReference type="NCBI Taxonomy" id="3075542"/>
    <lineage>
        <taxon>Bacteria</taxon>
        <taxon>Bacillati</taxon>
        <taxon>Actinomycetota</taxon>
        <taxon>Actinomycetes</taxon>
        <taxon>Kitasatosporales</taxon>
        <taxon>Streptomycetaceae</taxon>
        <taxon>Streptomyces</taxon>
    </lineage>
</organism>
<dbReference type="Proteomes" id="UP001183420">
    <property type="component" value="Unassembled WGS sequence"/>
</dbReference>
<protein>
    <submittedName>
        <fullName evidence="2">VOC family protein</fullName>
    </submittedName>
</protein>
<keyword evidence="3" id="KW-1185">Reference proteome</keyword>
<dbReference type="Gene3D" id="3.10.180.10">
    <property type="entry name" value="2,3-Dihydroxybiphenyl 1,2-Dioxygenase, domain 1"/>
    <property type="match status" value="1"/>
</dbReference>
<proteinExistence type="predicted"/>
<dbReference type="EMBL" id="JAVREM010000048">
    <property type="protein sequence ID" value="MDT0321844.1"/>
    <property type="molecule type" value="Genomic_DNA"/>
</dbReference>
<feature type="domain" description="Glyoxalase/fosfomycin resistance/dioxygenase" evidence="1">
    <location>
        <begin position="33"/>
        <end position="131"/>
    </location>
</feature>
<name>A0ABU2LW77_9ACTN</name>
<dbReference type="RefSeq" id="WP_311602147.1">
    <property type="nucleotide sequence ID" value="NZ_JAVREM010000048.1"/>
</dbReference>
<accession>A0ABU2LW77</accession>
<reference evidence="3" key="1">
    <citation type="submission" date="2023-07" db="EMBL/GenBank/DDBJ databases">
        <title>30 novel species of actinomycetes from the DSMZ collection.</title>
        <authorList>
            <person name="Nouioui I."/>
        </authorList>
    </citation>
    <scope>NUCLEOTIDE SEQUENCE [LARGE SCALE GENOMIC DNA]</scope>
    <source>
        <strain evidence="3">DSM 44918</strain>
    </source>
</reference>
<comment type="caution">
    <text evidence="2">The sequence shown here is derived from an EMBL/GenBank/DDBJ whole genome shotgun (WGS) entry which is preliminary data.</text>
</comment>
<dbReference type="SUPFAM" id="SSF54593">
    <property type="entry name" value="Glyoxalase/Bleomycin resistance protein/Dihydroxybiphenyl dioxygenase"/>
    <property type="match status" value="1"/>
</dbReference>
<dbReference type="InterPro" id="IPR004360">
    <property type="entry name" value="Glyas_Fos-R_dOase_dom"/>
</dbReference>
<sequence>MTEETNELFWRTRNDSSTLAQPRVFIRVFLEPGRLDAAIAFYERLTGTPADGRFSFQTLRLAMVGSFLLIEGSAEDLTPFRPTTGTLLVDDVRPYHDRLLAAGAEIFQPLQPVPTGAGFSARHPDGTRVEYVHHRPRPDGR</sequence>
<dbReference type="Pfam" id="PF00903">
    <property type="entry name" value="Glyoxalase"/>
    <property type="match status" value="1"/>
</dbReference>
<gene>
    <name evidence="2" type="ORF">RNC47_26265</name>
</gene>